<protein>
    <submittedName>
        <fullName evidence="2">Uncharacterized protein</fullName>
    </submittedName>
</protein>
<gene>
    <name evidence="2" type="ORF">Adt_29784</name>
</gene>
<evidence type="ECO:0000313" key="2">
    <source>
        <dbReference type="EMBL" id="KAL2485028.1"/>
    </source>
</evidence>
<sequence>MLHLAAAVVVHRSPRHPSLPAPFCLLLVLRGRPPKPRDPSDPPPPPKPKAAPSSTASGRKRGRPPKVAKTGVPPAAASFYRRWSTKWGAKRPRKTTQSETRRGCSGRGLIAIKQVVQGVYF</sequence>
<evidence type="ECO:0000256" key="1">
    <source>
        <dbReference type="SAM" id="MobiDB-lite"/>
    </source>
</evidence>
<organism evidence="2 3">
    <name type="scientific">Abeliophyllum distichum</name>
    <dbReference type="NCBI Taxonomy" id="126358"/>
    <lineage>
        <taxon>Eukaryota</taxon>
        <taxon>Viridiplantae</taxon>
        <taxon>Streptophyta</taxon>
        <taxon>Embryophyta</taxon>
        <taxon>Tracheophyta</taxon>
        <taxon>Spermatophyta</taxon>
        <taxon>Magnoliopsida</taxon>
        <taxon>eudicotyledons</taxon>
        <taxon>Gunneridae</taxon>
        <taxon>Pentapetalae</taxon>
        <taxon>asterids</taxon>
        <taxon>lamiids</taxon>
        <taxon>Lamiales</taxon>
        <taxon>Oleaceae</taxon>
        <taxon>Forsythieae</taxon>
        <taxon>Abeliophyllum</taxon>
    </lineage>
</organism>
<reference evidence="3" key="1">
    <citation type="submission" date="2024-07" db="EMBL/GenBank/DDBJ databases">
        <title>Two chromosome-level genome assemblies of Korean endemic species Abeliophyllum distichum and Forsythia ovata (Oleaceae).</title>
        <authorList>
            <person name="Jang H."/>
        </authorList>
    </citation>
    <scope>NUCLEOTIDE SEQUENCE [LARGE SCALE GENOMIC DNA]</scope>
</reference>
<accession>A0ABD1R9D4</accession>
<dbReference type="AlphaFoldDB" id="A0ABD1R9D4"/>
<comment type="caution">
    <text evidence="2">The sequence shown here is derived from an EMBL/GenBank/DDBJ whole genome shotgun (WGS) entry which is preliminary data.</text>
</comment>
<name>A0ABD1R9D4_9LAMI</name>
<feature type="region of interest" description="Disordered" evidence="1">
    <location>
        <begin position="30"/>
        <end position="103"/>
    </location>
</feature>
<proteinExistence type="predicted"/>
<dbReference type="EMBL" id="JBFOLK010000009">
    <property type="protein sequence ID" value="KAL2485028.1"/>
    <property type="molecule type" value="Genomic_DNA"/>
</dbReference>
<dbReference type="Proteomes" id="UP001604336">
    <property type="component" value="Unassembled WGS sequence"/>
</dbReference>
<evidence type="ECO:0000313" key="3">
    <source>
        <dbReference type="Proteomes" id="UP001604336"/>
    </source>
</evidence>
<keyword evidence="3" id="KW-1185">Reference proteome</keyword>